<evidence type="ECO:0000313" key="3">
    <source>
        <dbReference type="Proteomes" id="UP000199088"/>
    </source>
</evidence>
<name>A0A1H0PHU4_9ACTN</name>
<organism evidence="2 3">
    <name type="scientific">Klenkia soli</name>
    <dbReference type="NCBI Taxonomy" id="1052260"/>
    <lineage>
        <taxon>Bacteria</taxon>
        <taxon>Bacillati</taxon>
        <taxon>Actinomycetota</taxon>
        <taxon>Actinomycetes</taxon>
        <taxon>Geodermatophilales</taxon>
        <taxon>Geodermatophilaceae</taxon>
        <taxon>Klenkia</taxon>
    </lineage>
</organism>
<accession>A0A1H0PHU4</accession>
<proteinExistence type="predicted"/>
<keyword evidence="3" id="KW-1185">Reference proteome</keyword>
<protein>
    <recommendedName>
        <fullName evidence="4">DNA-directed RNA polymerase specialized sigma subunit, sigma24 family</fullName>
    </recommendedName>
</protein>
<keyword evidence="1" id="KW-0472">Membrane</keyword>
<sequence>MDVAAVVRRHRDALLGTAFLLCGDERAAEDRVDRALSRLAPDDDHAAAVRALVRTRPPRGAVAEAGADPWWVSPAELATARAAAAALDALAAADRTALVLDHEGLPADQDRLTRARARVADPAAALGGLLAVRRPPALDDDAAVAVVAGHRRTRRRRPLAAVAALAVLTLLAVLAVRLPGPAPAAPVADGRWDGPVRGSLAGDDAFLTAALDTPWSGSPAPADRRVVFAGDLLDARWVLVVGDTGDGLRGQWSTAPVGAPAQALAPANPAVALRADRPAALLADRTLLVVAADDEGVRVSTGQVVGPSGGVQRVFRALPVEDGVGALQLAAPDPGGVALQVRVARSGDFSSLTLADVPVTRAGGADATARAAVGAPLRGAEPDAGARQAAADTALAAVAAPTGLDPAALEPVLLWAGTLPHPVAGPVDAVVLAVPVPSGALVVSTAWALRREDGTLQEVGCGSRAFPAGTDPATVVAAARCVVADRDTGAARATVVVTGPTSTDLLPDEQRTVDVVVDAADGTSVPVSATGPTDLFAG</sequence>
<keyword evidence="1" id="KW-1133">Transmembrane helix</keyword>
<dbReference type="OrthoDB" id="5174522at2"/>
<dbReference type="AlphaFoldDB" id="A0A1H0PHU4"/>
<feature type="transmembrane region" description="Helical" evidence="1">
    <location>
        <begin position="159"/>
        <end position="178"/>
    </location>
</feature>
<dbReference type="RefSeq" id="WP_091246760.1">
    <property type="nucleotide sequence ID" value="NZ_FNIR01000009.1"/>
</dbReference>
<dbReference type="EMBL" id="FNIR01000009">
    <property type="protein sequence ID" value="SDP04340.1"/>
    <property type="molecule type" value="Genomic_DNA"/>
</dbReference>
<reference evidence="3" key="1">
    <citation type="submission" date="2016-10" db="EMBL/GenBank/DDBJ databases">
        <authorList>
            <person name="Varghese N."/>
            <person name="Submissions S."/>
        </authorList>
    </citation>
    <scope>NUCLEOTIDE SEQUENCE [LARGE SCALE GENOMIC DNA]</scope>
    <source>
        <strain evidence="3">DSM 45843</strain>
    </source>
</reference>
<evidence type="ECO:0000313" key="2">
    <source>
        <dbReference type="EMBL" id="SDP04340.1"/>
    </source>
</evidence>
<dbReference type="STRING" id="1052260.SAMN05660199_03091"/>
<evidence type="ECO:0000256" key="1">
    <source>
        <dbReference type="SAM" id="Phobius"/>
    </source>
</evidence>
<dbReference type="Proteomes" id="UP000199088">
    <property type="component" value="Unassembled WGS sequence"/>
</dbReference>
<keyword evidence="1" id="KW-0812">Transmembrane</keyword>
<gene>
    <name evidence="2" type="ORF">SAMN05660199_03091</name>
</gene>
<evidence type="ECO:0008006" key="4">
    <source>
        <dbReference type="Google" id="ProtNLM"/>
    </source>
</evidence>